<protein>
    <submittedName>
        <fullName evidence="1">Uncharacterized protein</fullName>
    </submittedName>
</protein>
<reference evidence="1" key="2">
    <citation type="journal article" date="2020" name="Nat. Commun.">
        <title>Large-scale genome sequencing of mycorrhizal fungi provides insights into the early evolution of symbiotic traits.</title>
        <authorList>
            <person name="Miyauchi S."/>
            <person name="Kiss E."/>
            <person name="Kuo A."/>
            <person name="Drula E."/>
            <person name="Kohler A."/>
            <person name="Sanchez-Garcia M."/>
            <person name="Morin E."/>
            <person name="Andreopoulos B."/>
            <person name="Barry K.W."/>
            <person name="Bonito G."/>
            <person name="Buee M."/>
            <person name="Carver A."/>
            <person name="Chen C."/>
            <person name="Cichocki N."/>
            <person name="Clum A."/>
            <person name="Culley D."/>
            <person name="Crous P.W."/>
            <person name="Fauchery L."/>
            <person name="Girlanda M."/>
            <person name="Hayes R.D."/>
            <person name="Keri Z."/>
            <person name="LaButti K."/>
            <person name="Lipzen A."/>
            <person name="Lombard V."/>
            <person name="Magnuson J."/>
            <person name="Maillard F."/>
            <person name="Murat C."/>
            <person name="Nolan M."/>
            <person name="Ohm R.A."/>
            <person name="Pangilinan J."/>
            <person name="Pereira M.F."/>
            <person name="Perotto S."/>
            <person name="Peter M."/>
            <person name="Pfister S."/>
            <person name="Riley R."/>
            <person name="Sitrit Y."/>
            <person name="Stielow J.B."/>
            <person name="Szollosi G."/>
            <person name="Zifcakova L."/>
            <person name="Stursova M."/>
            <person name="Spatafora J.W."/>
            <person name="Tedersoo L."/>
            <person name="Vaario L.M."/>
            <person name="Yamada A."/>
            <person name="Yan M."/>
            <person name="Wang P."/>
            <person name="Xu J."/>
            <person name="Bruns T."/>
            <person name="Baldrian P."/>
            <person name="Vilgalys R."/>
            <person name="Dunand C."/>
            <person name="Henrissat B."/>
            <person name="Grigoriev I.V."/>
            <person name="Hibbett D."/>
            <person name="Nagy L.G."/>
            <person name="Martin F.M."/>
        </authorList>
    </citation>
    <scope>NUCLEOTIDE SEQUENCE</scope>
    <source>
        <strain evidence="1">P2</strain>
    </source>
</reference>
<dbReference type="Proteomes" id="UP000886501">
    <property type="component" value="Unassembled WGS sequence"/>
</dbReference>
<proteinExistence type="predicted"/>
<gene>
    <name evidence="1" type="ORF">BDM02DRAFT_3107011</name>
</gene>
<reference evidence="1" key="1">
    <citation type="submission" date="2019-10" db="EMBL/GenBank/DDBJ databases">
        <authorList>
            <consortium name="DOE Joint Genome Institute"/>
            <person name="Kuo A."/>
            <person name="Miyauchi S."/>
            <person name="Kiss E."/>
            <person name="Drula E."/>
            <person name="Kohler A."/>
            <person name="Sanchez-Garcia M."/>
            <person name="Andreopoulos B."/>
            <person name="Barry K.W."/>
            <person name="Bonito G."/>
            <person name="Buee M."/>
            <person name="Carver A."/>
            <person name="Chen C."/>
            <person name="Cichocki N."/>
            <person name="Clum A."/>
            <person name="Culley D."/>
            <person name="Crous P.W."/>
            <person name="Fauchery L."/>
            <person name="Girlanda M."/>
            <person name="Hayes R."/>
            <person name="Keri Z."/>
            <person name="Labutti K."/>
            <person name="Lipzen A."/>
            <person name="Lombard V."/>
            <person name="Magnuson J."/>
            <person name="Maillard F."/>
            <person name="Morin E."/>
            <person name="Murat C."/>
            <person name="Nolan M."/>
            <person name="Ohm R."/>
            <person name="Pangilinan J."/>
            <person name="Pereira M."/>
            <person name="Perotto S."/>
            <person name="Peter M."/>
            <person name="Riley R."/>
            <person name="Sitrit Y."/>
            <person name="Stielow B."/>
            <person name="Szollosi G."/>
            <person name="Zifcakova L."/>
            <person name="Stursova M."/>
            <person name="Spatafora J.W."/>
            <person name="Tedersoo L."/>
            <person name="Vaario L.-M."/>
            <person name="Yamada A."/>
            <person name="Yan M."/>
            <person name="Wang P."/>
            <person name="Xu J."/>
            <person name="Bruns T."/>
            <person name="Baldrian P."/>
            <person name="Vilgalys R."/>
            <person name="Henrissat B."/>
            <person name="Grigoriev I.V."/>
            <person name="Hibbett D."/>
            <person name="Nagy L.G."/>
            <person name="Martin F.M."/>
        </authorList>
    </citation>
    <scope>NUCLEOTIDE SEQUENCE</scope>
    <source>
        <strain evidence="1">P2</strain>
    </source>
</reference>
<comment type="caution">
    <text evidence="1">The sequence shown here is derived from an EMBL/GenBank/DDBJ whole genome shotgun (WGS) entry which is preliminary data.</text>
</comment>
<organism evidence="1 2">
    <name type="scientific">Thelephora ganbajun</name>
    <name type="common">Ganba fungus</name>
    <dbReference type="NCBI Taxonomy" id="370292"/>
    <lineage>
        <taxon>Eukaryota</taxon>
        <taxon>Fungi</taxon>
        <taxon>Dikarya</taxon>
        <taxon>Basidiomycota</taxon>
        <taxon>Agaricomycotina</taxon>
        <taxon>Agaricomycetes</taxon>
        <taxon>Thelephorales</taxon>
        <taxon>Thelephoraceae</taxon>
        <taxon>Thelephora</taxon>
    </lineage>
</organism>
<accession>A0ACB6ZWQ2</accession>
<sequence>MGYASPRPTSGSAGGRRPLSLVTNLRRRRLKQSPGPVQNLSTRYYSDASPTNAFLDCDHSGFGTTLKSLDGRIMQIKDS</sequence>
<keyword evidence="2" id="KW-1185">Reference proteome</keyword>
<dbReference type="EMBL" id="MU117962">
    <property type="protein sequence ID" value="KAF9653876.1"/>
    <property type="molecule type" value="Genomic_DNA"/>
</dbReference>
<name>A0ACB6ZWQ2_THEGA</name>
<evidence type="ECO:0000313" key="2">
    <source>
        <dbReference type="Proteomes" id="UP000886501"/>
    </source>
</evidence>
<evidence type="ECO:0000313" key="1">
    <source>
        <dbReference type="EMBL" id="KAF9653876.1"/>
    </source>
</evidence>